<evidence type="ECO:0000259" key="17">
    <source>
        <dbReference type="PROSITE" id="PS50011"/>
    </source>
</evidence>
<feature type="domain" description="Phorbol-ester/DAG-type" evidence="18">
    <location>
        <begin position="1637"/>
        <end position="1688"/>
    </location>
</feature>
<reference evidence="20" key="1">
    <citation type="submission" date="2013-04" db="EMBL/GenBank/DDBJ databases">
        <title>The Genome Sequence of Fonticula alba ATCC 38817.</title>
        <authorList>
            <consortium name="The Broad Institute Genomics Platform"/>
            <person name="Russ C."/>
            <person name="Cuomo C."/>
            <person name="Burger G."/>
            <person name="Gray M.W."/>
            <person name="Holland P.W.H."/>
            <person name="King N."/>
            <person name="Lang F.B.F."/>
            <person name="Roger A.J."/>
            <person name="Ruiz-Trillo I."/>
            <person name="Brown M."/>
            <person name="Walker B."/>
            <person name="Young S."/>
            <person name="Zeng Q."/>
            <person name="Gargeya S."/>
            <person name="Fitzgerald M."/>
            <person name="Haas B."/>
            <person name="Abouelleil A."/>
            <person name="Allen A.W."/>
            <person name="Alvarado L."/>
            <person name="Arachchi H.M."/>
            <person name="Berlin A.M."/>
            <person name="Chapman S.B."/>
            <person name="Gainer-Dewar J."/>
            <person name="Goldberg J."/>
            <person name="Griggs A."/>
            <person name="Gujja S."/>
            <person name="Hansen M."/>
            <person name="Howarth C."/>
            <person name="Imamovic A."/>
            <person name="Ireland A."/>
            <person name="Larimer J."/>
            <person name="McCowan C."/>
            <person name="Murphy C."/>
            <person name="Pearson M."/>
            <person name="Poon T.W."/>
            <person name="Priest M."/>
            <person name="Roberts A."/>
            <person name="Saif S."/>
            <person name="Shea T."/>
            <person name="Sisk P."/>
            <person name="Sykes S."/>
            <person name="Wortman J."/>
            <person name="Nusbaum C."/>
            <person name="Birren B."/>
        </authorList>
    </citation>
    <scope>NUCLEOTIDE SEQUENCE [LARGE SCALE GENOMIC DNA]</scope>
    <source>
        <strain evidence="20">ATCC 38817</strain>
    </source>
</reference>
<feature type="coiled-coil region" evidence="15">
    <location>
        <begin position="1065"/>
        <end position="1103"/>
    </location>
</feature>
<dbReference type="STRING" id="691883.A0A058Z2L0"/>
<feature type="compositionally biased region" description="Basic and acidic residues" evidence="16">
    <location>
        <begin position="610"/>
        <end position="624"/>
    </location>
</feature>
<dbReference type="Proteomes" id="UP000030693">
    <property type="component" value="Unassembled WGS sequence"/>
</dbReference>
<evidence type="ECO:0000256" key="12">
    <source>
        <dbReference type="ARBA" id="ARBA00047899"/>
    </source>
</evidence>
<feature type="domain" description="Protein kinase" evidence="17">
    <location>
        <begin position="88"/>
        <end position="348"/>
    </location>
</feature>
<dbReference type="PROSITE" id="PS00108">
    <property type="entry name" value="PROTEIN_KINASE_ST"/>
    <property type="match status" value="1"/>
</dbReference>
<dbReference type="SUPFAM" id="SSF57889">
    <property type="entry name" value="Cysteine-rich domain"/>
    <property type="match status" value="1"/>
</dbReference>
<gene>
    <name evidence="20" type="ORF">H696_04759</name>
</gene>
<feature type="compositionally biased region" description="Low complexity" evidence="16">
    <location>
        <begin position="1164"/>
        <end position="1173"/>
    </location>
</feature>
<dbReference type="FunFam" id="1.10.510.10:FF:000751">
    <property type="entry name" value="Non-specific serine/threonine protein kinase"/>
    <property type="match status" value="1"/>
</dbReference>
<feature type="binding site" evidence="14">
    <location>
        <position position="117"/>
    </location>
    <ligand>
        <name>ATP</name>
        <dbReference type="ChEBI" id="CHEBI:30616"/>
    </ligand>
</feature>
<dbReference type="InterPro" id="IPR008271">
    <property type="entry name" value="Ser/Thr_kinase_AS"/>
</dbReference>
<dbReference type="EC" id="2.7.11.1" evidence="1"/>
<sequence>MALYQPSSLIGGKDLDALPPDERMALLRSQLLTGQILSIDTLLDALCSFYEVSANLDPTLFPHAGRFKNNFGDLVADVRKFRIRIEDFRMVKLLGRGAFGEVSLYQSNFNQKYYAIKRLHKGYMLINSEAFYMEERQLLGLASGDWITRLEYAFQDDKYLYLVMEYLAGGNVLSSLYRQDDGYFDENTVRFYIAQTVLGIHAIHSMGYIYRDLKPENMLLDSNGYVKLADFGSCLRIGSMSVESMTPVGTPNYISPELLACMHKGGHVGTETDWWSLGIVLYELLYGGPPFDSERNTVLFGMIQNHEKHLEFPDDYEVSPEAVDLIRGLICDRSKRLNFEQIKAHPFFKGIDWETTRQQTPPIVPQLNGPEDTHLFEDDLFEIPPDLPAPPIDTNSGAQLAFVGYTFYRNRDYGLPTPPQPDTAALPAAAPAPAVAAQSAISEAEFKKYREDSERWKQMFQTEQSIQDLSSELSKKDQSLQQESSARKEAENTLAEAERGANLLRVELSEATHKLSSVTAARDKLEDNVKSLEERIHQLQVAQASLSSSASAQADSTGRLKSQLEETEAELEALQMKYSSKTSVLAELEETVADLTAKIASLERALASEQEKRQVAQKDLDETKTQLSEATSKFQAAERQVSRHETEILSLSQSLASAQSSLEAEQKLKTELLTAKNEADSRLALIDAEMKSLKRELTTTQVKRDQLQVKVEELEQSMASALKSSNEEAASLSQKEIESLKKQLASEKQHAAELNTQVDDLIREKASLGVRITELNQSLETSSHELSATTKKLAALQAQFDLKVASERDLLATQSELQAANAQLEVSLTEANNARNRSIEEMRALQDRLQSVDTELKEAQIRADQSRRDFREENSSREVLRGQLDRARSDLEVEKRTTQQLQVSLDASLAEKKSLEERLEKAIAEQQAQDEASRALEETLSSLRKERAVVQVDVVQLEKRLQMEQQRQRELEEQAQETGSRLARTAQETAQLTEQLASEQARVRDLQAQLAEAQAQTSSSSAEDKQQIEALLRDNKLLAEKNQATVARLEAVLTQKPETMSRFQYRRLRDEYAAFKARSELLTERLETDVKLYKDRNSRLLKELADANHLITQFRDHTCAAGGSPAVVTTPTGGVAAGSGSGPASLEAAISAATAAAAAAASHSTTSSTELASPVPASPLERRNSSASMMSVSAGGYHSPSSFSSGAGTGSSHSSPTMTSSTSHHHGLSHAGASSGGQQSSSMLSFFRLRTIRPQSRKFSLEGYLKMLIEADGIRQGWDRKYFAILDAQVLMFEKRDHAPKGEGTPVIDIRSKHFVVRPGSTKMQDSPNIAEIPCIFVVYATNGDPAQLFRAASVSSTASGVSRAASLTSATGIVGSAGSIDSVGSSASNDNLAMAAAIGRGGGGAGSVRTSSGLAGEPITTSSRVGSESSVCSSSVDTSEVASSDTEPETEGSGPASPAVLTRVQDLTHRQVHTMNIISGLQKALLLAGSTTQKNLIEKQLDPHRRELASIERELQTLRGQQAGAGAAGGASATGGPDAASSQAVATLDAKILKLSNELEVEKGVRDGAIKLILSLLESRDHISRSLAQRHLDDIRLRVQSMLTHLAEVEKERQALLVSIGHWPGDVLRFDVSGQDHQFTVCPTAASGKPANCFVCESSLSQVTTVLCRACNVHTHTRCASLIEERCSEVLVMNTTRPQVFIASDPEARLLWVDKLLSARMSHMNAVAAGPKSADS</sequence>
<dbReference type="InterPro" id="IPR050839">
    <property type="entry name" value="Rho-assoc_Ser/Thr_Kinase"/>
</dbReference>
<dbReference type="PROSITE" id="PS50011">
    <property type="entry name" value="PROTEIN_KINASE_DOM"/>
    <property type="match status" value="1"/>
</dbReference>
<dbReference type="GO" id="GO:0005737">
    <property type="term" value="C:cytoplasm"/>
    <property type="evidence" value="ECO:0007669"/>
    <property type="project" value="TreeGrafter"/>
</dbReference>
<dbReference type="GeneID" id="20529484"/>
<dbReference type="InterPro" id="IPR046349">
    <property type="entry name" value="C1-like_sf"/>
</dbReference>
<evidence type="ECO:0000313" key="21">
    <source>
        <dbReference type="Proteomes" id="UP000030693"/>
    </source>
</evidence>
<dbReference type="PROSITE" id="PS51285">
    <property type="entry name" value="AGC_KINASE_CTER"/>
    <property type="match status" value="1"/>
</dbReference>
<evidence type="ECO:0000256" key="3">
    <source>
        <dbReference type="ARBA" id="ARBA00022553"/>
    </source>
</evidence>
<dbReference type="RefSeq" id="XP_009496897.1">
    <property type="nucleotide sequence ID" value="XM_009498622.1"/>
</dbReference>
<evidence type="ECO:0000256" key="10">
    <source>
        <dbReference type="ARBA" id="ARBA00022840"/>
    </source>
</evidence>
<dbReference type="InterPro" id="IPR000719">
    <property type="entry name" value="Prot_kinase_dom"/>
</dbReference>
<evidence type="ECO:0000256" key="8">
    <source>
        <dbReference type="ARBA" id="ARBA00022777"/>
    </source>
</evidence>
<protein>
    <recommendedName>
        <fullName evidence="1">non-specific serine/threonine protein kinase</fullName>
        <ecNumber evidence="1">2.7.11.1</ecNumber>
    </recommendedName>
</protein>
<evidence type="ECO:0000256" key="11">
    <source>
        <dbReference type="ARBA" id="ARBA00023054"/>
    </source>
</evidence>
<dbReference type="GO" id="GO:0004674">
    <property type="term" value="F:protein serine/threonine kinase activity"/>
    <property type="evidence" value="ECO:0007669"/>
    <property type="project" value="UniProtKB-KW"/>
</dbReference>
<keyword evidence="10 14" id="KW-0067">ATP-binding</keyword>
<keyword evidence="4" id="KW-0808">Transferase</keyword>
<keyword evidence="6 14" id="KW-0547">Nucleotide-binding</keyword>
<feature type="compositionally biased region" description="Low complexity" evidence="16">
    <location>
        <begin position="545"/>
        <end position="554"/>
    </location>
</feature>
<feature type="compositionally biased region" description="Polar residues" evidence="16">
    <location>
        <begin position="625"/>
        <end position="634"/>
    </location>
</feature>
<feature type="region of interest" description="Disordered" evidence="16">
    <location>
        <begin position="968"/>
        <end position="997"/>
    </location>
</feature>
<evidence type="ECO:0000256" key="5">
    <source>
        <dbReference type="ARBA" id="ARBA00022723"/>
    </source>
</evidence>
<feature type="domain" description="AGC-kinase C-terminal" evidence="19">
    <location>
        <begin position="349"/>
        <end position="417"/>
    </location>
</feature>
<evidence type="ECO:0000256" key="9">
    <source>
        <dbReference type="ARBA" id="ARBA00022833"/>
    </source>
</evidence>
<feature type="compositionally biased region" description="Polar residues" evidence="16">
    <location>
        <begin position="986"/>
        <end position="997"/>
    </location>
</feature>
<keyword evidence="9" id="KW-0862">Zinc</keyword>
<dbReference type="CDD" id="cd00029">
    <property type="entry name" value="C1"/>
    <property type="match status" value="1"/>
</dbReference>
<keyword evidence="11 15" id="KW-0175">Coiled coil</keyword>
<dbReference type="InterPro" id="IPR000961">
    <property type="entry name" value="AGC-kinase_C"/>
</dbReference>
<dbReference type="GO" id="GO:0031032">
    <property type="term" value="P:actomyosin structure organization"/>
    <property type="evidence" value="ECO:0007669"/>
    <property type="project" value="TreeGrafter"/>
</dbReference>
<feature type="region of interest" description="Disordered" evidence="16">
    <location>
        <begin position="467"/>
        <end position="495"/>
    </location>
</feature>
<evidence type="ECO:0000256" key="7">
    <source>
        <dbReference type="ARBA" id="ARBA00022771"/>
    </source>
</evidence>
<dbReference type="Gene3D" id="1.10.287.1490">
    <property type="match status" value="1"/>
</dbReference>
<dbReference type="Gene3D" id="3.30.60.20">
    <property type="match status" value="1"/>
</dbReference>
<feature type="region of interest" description="Disordered" evidence="16">
    <location>
        <begin position="610"/>
        <end position="639"/>
    </location>
</feature>
<feature type="region of interest" description="Disordered" evidence="16">
    <location>
        <begin position="545"/>
        <end position="566"/>
    </location>
</feature>
<evidence type="ECO:0000256" key="4">
    <source>
        <dbReference type="ARBA" id="ARBA00022679"/>
    </source>
</evidence>
<dbReference type="OrthoDB" id="347657at2759"/>
<keyword evidence="7" id="KW-0863">Zinc-finger</keyword>
<dbReference type="Pfam" id="PF00069">
    <property type="entry name" value="Pkinase"/>
    <property type="match status" value="1"/>
</dbReference>
<evidence type="ECO:0000313" key="20">
    <source>
        <dbReference type="EMBL" id="KCV68465.1"/>
    </source>
</evidence>
<evidence type="ECO:0000256" key="13">
    <source>
        <dbReference type="ARBA" id="ARBA00048679"/>
    </source>
</evidence>
<dbReference type="SUPFAM" id="SSF56112">
    <property type="entry name" value="Protein kinase-like (PK-like)"/>
    <property type="match status" value="1"/>
</dbReference>
<dbReference type="InterPro" id="IPR002219">
    <property type="entry name" value="PKC_DAG/PE"/>
</dbReference>
<dbReference type="eggNOG" id="KOG0612">
    <property type="taxonomic scope" value="Eukaryota"/>
</dbReference>
<keyword evidence="8 20" id="KW-0418">Kinase</keyword>
<dbReference type="EMBL" id="KB932208">
    <property type="protein sequence ID" value="KCV68465.1"/>
    <property type="molecule type" value="Genomic_DNA"/>
</dbReference>
<dbReference type="Gene3D" id="1.10.510.10">
    <property type="entry name" value="Transferase(Phosphotransferase) domain 1"/>
    <property type="match status" value="1"/>
</dbReference>
<feature type="region of interest" description="Disordered" evidence="16">
    <location>
        <begin position="1406"/>
        <end position="1459"/>
    </location>
</feature>
<evidence type="ECO:0000256" key="15">
    <source>
        <dbReference type="SAM" id="Coils"/>
    </source>
</evidence>
<keyword evidence="5" id="KW-0479">Metal-binding</keyword>
<feature type="compositionally biased region" description="Low complexity" evidence="16">
    <location>
        <begin position="1185"/>
        <end position="1222"/>
    </location>
</feature>
<feature type="compositionally biased region" description="Basic and acidic residues" evidence="16">
    <location>
        <begin position="485"/>
        <end position="495"/>
    </location>
</feature>
<feature type="compositionally biased region" description="Low complexity" evidence="16">
    <location>
        <begin position="1421"/>
        <end position="1446"/>
    </location>
</feature>
<keyword evidence="3" id="KW-0597">Phosphoprotein</keyword>
<dbReference type="PANTHER" id="PTHR22988:SF71">
    <property type="entry name" value="CITRON RHO-INTERACTING KINASE"/>
    <property type="match status" value="1"/>
</dbReference>
<dbReference type="InterPro" id="IPR011993">
    <property type="entry name" value="PH-like_dom_sf"/>
</dbReference>
<dbReference type="GO" id="GO:0005856">
    <property type="term" value="C:cytoskeleton"/>
    <property type="evidence" value="ECO:0007669"/>
    <property type="project" value="TreeGrafter"/>
</dbReference>
<dbReference type="GO" id="GO:0008270">
    <property type="term" value="F:zinc ion binding"/>
    <property type="evidence" value="ECO:0007669"/>
    <property type="project" value="UniProtKB-KW"/>
</dbReference>
<dbReference type="PANTHER" id="PTHR22988">
    <property type="entry name" value="MYOTONIC DYSTROPHY S/T KINASE-RELATED"/>
    <property type="match status" value="1"/>
</dbReference>
<evidence type="ECO:0000256" key="16">
    <source>
        <dbReference type="SAM" id="MobiDB-lite"/>
    </source>
</evidence>
<dbReference type="SMART" id="SM00133">
    <property type="entry name" value="S_TK_X"/>
    <property type="match status" value="1"/>
</dbReference>
<evidence type="ECO:0000259" key="18">
    <source>
        <dbReference type="PROSITE" id="PS50081"/>
    </source>
</evidence>
<evidence type="ECO:0000256" key="1">
    <source>
        <dbReference type="ARBA" id="ARBA00012513"/>
    </source>
</evidence>
<dbReference type="PROSITE" id="PS00107">
    <property type="entry name" value="PROTEIN_KINASE_ATP"/>
    <property type="match status" value="1"/>
</dbReference>
<dbReference type="InterPro" id="IPR011009">
    <property type="entry name" value="Kinase-like_dom_sf"/>
</dbReference>
<dbReference type="Gene3D" id="2.30.29.30">
    <property type="entry name" value="Pleckstrin-homology domain (PH domain)/Phosphotyrosine-binding domain (PTB)"/>
    <property type="match status" value="1"/>
</dbReference>
<evidence type="ECO:0000256" key="6">
    <source>
        <dbReference type="ARBA" id="ARBA00022741"/>
    </source>
</evidence>
<feature type="region of interest" description="Disordered" evidence="16">
    <location>
        <begin position="1164"/>
        <end position="1238"/>
    </location>
</feature>
<accession>A0A058Z2L0</accession>
<dbReference type="SMART" id="SM00220">
    <property type="entry name" value="S_TKc"/>
    <property type="match status" value="1"/>
</dbReference>
<proteinExistence type="predicted"/>
<evidence type="ECO:0000256" key="14">
    <source>
        <dbReference type="PROSITE-ProRule" id="PRU10141"/>
    </source>
</evidence>
<dbReference type="OMA" id="NERESCK"/>
<keyword evidence="21" id="KW-1185">Reference proteome</keyword>
<dbReference type="PROSITE" id="PS50081">
    <property type="entry name" value="ZF_DAG_PE_2"/>
    <property type="match status" value="1"/>
</dbReference>
<dbReference type="GO" id="GO:0005524">
    <property type="term" value="F:ATP binding"/>
    <property type="evidence" value="ECO:0007669"/>
    <property type="project" value="UniProtKB-UniRule"/>
</dbReference>
<keyword evidence="2" id="KW-0723">Serine/threonine-protein kinase</keyword>
<dbReference type="SUPFAM" id="SSF57997">
    <property type="entry name" value="Tropomyosin"/>
    <property type="match status" value="1"/>
</dbReference>
<name>A0A058Z2L0_FONAL</name>
<feature type="compositionally biased region" description="Low complexity" evidence="16">
    <location>
        <begin position="1229"/>
        <end position="1238"/>
    </location>
</feature>
<evidence type="ECO:0000259" key="19">
    <source>
        <dbReference type="PROSITE" id="PS51285"/>
    </source>
</evidence>
<evidence type="ECO:0000256" key="2">
    <source>
        <dbReference type="ARBA" id="ARBA00022527"/>
    </source>
</evidence>
<comment type="catalytic activity">
    <reaction evidence="13">
        <text>L-seryl-[protein] + ATP = O-phospho-L-seryl-[protein] + ADP + H(+)</text>
        <dbReference type="Rhea" id="RHEA:17989"/>
        <dbReference type="Rhea" id="RHEA-COMP:9863"/>
        <dbReference type="Rhea" id="RHEA-COMP:11604"/>
        <dbReference type="ChEBI" id="CHEBI:15378"/>
        <dbReference type="ChEBI" id="CHEBI:29999"/>
        <dbReference type="ChEBI" id="CHEBI:30616"/>
        <dbReference type="ChEBI" id="CHEBI:83421"/>
        <dbReference type="ChEBI" id="CHEBI:456216"/>
        <dbReference type="EC" id="2.7.11.1"/>
    </reaction>
</comment>
<dbReference type="Gene3D" id="3.30.200.20">
    <property type="entry name" value="Phosphorylase Kinase, domain 1"/>
    <property type="match status" value="1"/>
</dbReference>
<dbReference type="InterPro" id="IPR017441">
    <property type="entry name" value="Protein_kinase_ATP_BS"/>
</dbReference>
<dbReference type="SMART" id="SM00109">
    <property type="entry name" value="C1"/>
    <property type="match status" value="1"/>
</dbReference>
<organism evidence="20">
    <name type="scientific">Fonticula alba</name>
    <name type="common">Slime mold</name>
    <dbReference type="NCBI Taxonomy" id="691883"/>
    <lineage>
        <taxon>Eukaryota</taxon>
        <taxon>Rotosphaerida</taxon>
        <taxon>Fonticulaceae</taxon>
        <taxon>Fonticula</taxon>
    </lineage>
</organism>
<comment type="catalytic activity">
    <reaction evidence="12">
        <text>L-threonyl-[protein] + ATP = O-phospho-L-threonyl-[protein] + ADP + H(+)</text>
        <dbReference type="Rhea" id="RHEA:46608"/>
        <dbReference type="Rhea" id="RHEA-COMP:11060"/>
        <dbReference type="Rhea" id="RHEA-COMP:11605"/>
        <dbReference type="ChEBI" id="CHEBI:15378"/>
        <dbReference type="ChEBI" id="CHEBI:30013"/>
        <dbReference type="ChEBI" id="CHEBI:30616"/>
        <dbReference type="ChEBI" id="CHEBI:61977"/>
        <dbReference type="ChEBI" id="CHEBI:456216"/>
        <dbReference type="EC" id="2.7.11.1"/>
    </reaction>
</comment>